<sequence length="98" mass="11600">MNTSHNYRFIERDYWYKKASSGGNLPPSQIDDMLDRTDLPYCDLTFKFFDDGSLLIVDNDTNQHLQPRDLTGAAFDFYVRKRIEQIRSNLLEKQLQYA</sequence>
<dbReference type="Proteomes" id="UP000298246">
    <property type="component" value="Unassembled WGS sequence"/>
</dbReference>
<reference evidence="1 2" key="1">
    <citation type="submission" date="2017-03" db="EMBL/GenBank/DDBJ databases">
        <title>Isolation of Levoglucosan Utilizing Bacteria.</title>
        <authorList>
            <person name="Arya A.S."/>
        </authorList>
    </citation>
    <scope>NUCLEOTIDE SEQUENCE [LARGE SCALE GENOMIC DNA]</scope>
    <source>
        <strain evidence="1 2">MEC069</strain>
    </source>
</reference>
<name>A0A4Y8QAI1_9BACL</name>
<accession>A0A4Y8QAI1</accession>
<dbReference type="RefSeq" id="WP_134748883.1">
    <property type="nucleotide sequence ID" value="NZ_MYFO02000001.1"/>
</dbReference>
<dbReference type="EMBL" id="MYFO01000001">
    <property type="protein sequence ID" value="TFE91914.1"/>
    <property type="molecule type" value="Genomic_DNA"/>
</dbReference>
<protein>
    <submittedName>
        <fullName evidence="1">Uncharacterized protein</fullName>
    </submittedName>
</protein>
<organism evidence="1 2">
    <name type="scientific">Paenibacillus athensensis</name>
    <dbReference type="NCBI Taxonomy" id="1967502"/>
    <lineage>
        <taxon>Bacteria</taxon>
        <taxon>Bacillati</taxon>
        <taxon>Bacillota</taxon>
        <taxon>Bacilli</taxon>
        <taxon>Bacillales</taxon>
        <taxon>Paenibacillaceae</taxon>
        <taxon>Paenibacillus</taxon>
    </lineage>
</organism>
<keyword evidence="2" id="KW-1185">Reference proteome</keyword>
<evidence type="ECO:0000313" key="2">
    <source>
        <dbReference type="Proteomes" id="UP000298246"/>
    </source>
</evidence>
<gene>
    <name evidence="1" type="ORF">B5M42_01365</name>
</gene>
<dbReference type="AlphaFoldDB" id="A0A4Y8QAI1"/>
<proteinExistence type="predicted"/>
<comment type="caution">
    <text evidence="1">The sequence shown here is derived from an EMBL/GenBank/DDBJ whole genome shotgun (WGS) entry which is preliminary data.</text>
</comment>
<evidence type="ECO:0000313" key="1">
    <source>
        <dbReference type="EMBL" id="TFE91914.1"/>
    </source>
</evidence>
<dbReference type="OrthoDB" id="2679154at2"/>